<dbReference type="AlphaFoldDB" id="A0A410JS30"/>
<dbReference type="EMBL" id="CP035107">
    <property type="protein sequence ID" value="QAR30980.1"/>
    <property type="molecule type" value="Genomic_DNA"/>
</dbReference>
<sequence length="423" mass="47872">MSKFLEEIKSHFESHPSPSNRQTQAFEEFMQEGFPTTKDEEWRFTNLKPVISQKYNLQLSEEALNLRDVEQYFIPELDSYKIVFLNGFFAENLSNIGSEIEFLPVAMAKENAIYQKYLNTVLKHENSLESLNAALATNGYYIHIKHNQKVEKPIEILFFTNEAQASFIQPKNLIVAGDHAALNVIESHLSLNNHPHFTNAVTEIVVGENTQINFYKTQNDTEHTALIDQVFAEQKQGSVVSIDTLSLGGKFTRNGLNFKQLGENCNSLMQAVSLGKGEQLIDHHTLVEHTAANCESHELYRTILDEKSKGVFNGKIIVDPEAQKIDAFQQNNNILLTDDASISTKPQLEIFADDVKCSHGCTVGQIDKDALFYMQQRGIPTKEAQAFLLYAFSADVLSSIEIEPLKIYWTKLLASKLKVELDF</sequence>
<dbReference type="InterPro" id="IPR011542">
    <property type="entry name" value="SUF_FeS_clus_asmbl_SufD"/>
</dbReference>
<dbReference type="InterPro" id="IPR055346">
    <property type="entry name" value="Fe-S_cluster_assembly_SufBD"/>
</dbReference>
<dbReference type="Proteomes" id="UP000287701">
    <property type="component" value="Chromosome"/>
</dbReference>
<dbReference type="PANTHER" id="PTHR43575:SF1">
    <property type="entry name" value="PROTEIN ABCI7, CHLOROPLASTIC"/>
    <property type="match status" value="1"/>
</dbReference>
<feature type="domain" description="SUF system FeS cluster assembly SufBD N-terminal" evidence="3">
    <location>
        <begin position="20"/>
        <end position="156"/>
    </location>
</feature>
<dbReference type="OrthoDB" id="9768262at2"/>
<evidence type="ECO:0000256" key="1">
    <source>
        <dbReference type="ARBA" id="ARBA00043967"/>
    </source>
</evidence>
<dbReference type="Pfam" id="PF01458">
    <property type="entry name" value="SUFBD_core"/>
    <property type="match status" value="1"/>
</dbReference>
<feature type="domain" description="SUF system FeS cluster assembly SufBD core" evidence="2">
    <location>
        <begin position="160"/>
        <end position="392"/>
    </location>
</feature>
<dbReference type="SUPFAM" id="SSF101960">
    <property type="entry name" value="Stabilizer of iron transporter SufD"/>
    <property type="match status" value="1"/>
</dbReference>
<dbReference type="RefSeq" id="WP_128501443.1">
    <property type="nucleotide sequence ID" value="NZ_CP035107.1"/>
</dbReference>
<dbReference type="Pfam" id="PF19295">
    <property type="entry name" value="SufBD_N"/>
    <property type="match status" value="1"/>
</dbReference>
<gene>
    <name evidence="4" type="primary">sufD</name>
    <name evidence="4" type="ORF">EQP59_06325</name>
</gene>
<evidence type="ECO:0000313" key="4">
    <source>
        <dbReference type="EMBL" id="QAR30980.1"/>
    </source>
</evidence>
<evidence type="ECO:0000259" key="2">
    <source>
        <dbReference type="Pfam" id="PF01458"/>
    </source>
</evidence>
<comment type="similarity">
    <text evidence="1">Belongs to the iron-sulfur cluster assembly SufBD family.</text>
</comment>
<reference evidence="4 5" key="1">
    <citation type="submission" date="2019-01" db="EMBL/GenBank/DDBJ databases">
        <title>Whole Genome of Ornithobacterium rhinotracheale FARPER-174b.</title>
        <authorList>
            <person name="Tataje-Lavanda L.A."/>
            <person name="Montalvan A."/>
            <person name="Montesinos R."/>
            <person name="Zimic M."/>
            <person name="Fernandez-Sanchez M."/>
            <person name="Fernandez-Diaz M."/>
        </authorList>
    </citation>
    <scope>NUCLEOTIDE SEQUENCE [LARGE SCALE GENOMIC DNA]</scope>
    <source>
        <strain evidence="4 5">FARPER-174b</strain>
    </source>
</reference>
<dbReference type="InterPro" id="IPR045595">
    <property type="entry name" value="SufBD_N"/>
</dbReference>
<organism evidence="4 5">
    <name type="scientific">Ornithobacterium rhinotracheale</name>
    <dbReference type="NCBI Taxonomy" id="28251"/>
    <lineage>
        <taxon>Bacteria</taxon>
        <taxon>Pseudomonadati</taxon>
        <taxon>Bacteroidota</taxon>
        <taxon>Flavobacteriia</taxon>
        <taxon>Flavobacteriales</taxon>
        <taxon>Weeksellaceae</taxon>
        <taxon>Ornithobacterium</taxon>
    </lineage>
</organism>
<evidence type="ECO:0000259" key="3">
    <source>
        <dbReference type="Pfam" id="PF19295"/>
    </source>
</evidence>
<dbReference type="PANTHER" id="PTHR43575">
    <property type="entry name" value="PROTEIN ABCI7, CHLOROPLASTIC"/>
    <property type="match status" value="1"/>
</dbReference>
<dbReference type="GO" id="GO:0016226">
    <property type="term" value="P:iron-sulfur cluster assembly"/>
    <property type="evidence" value="ECO:0007669"/>
    <property type="project" value="InterPro"/>
</dbReference>
<proteinExistence type="inferred from homology"/>
<dbReference type="InterPro" id="IPR000825">
    <property type="entry name" value="SUF_FeS_clus_asmbl_SufBD_core"/>
</dbReference>
<evidence type="ECO:0000313" key="5">
    <source>
        <dbReference type="Proteomes" id="UP000287701"/>
    </source>
</evidence>
<dbReference type="InterPro" id="IPR037284">
    <property type="entry name" value="SUF_FeS_clus_asmbl_SufBD_sf"/>
</dbReference>
<name>A0A410JS30_ORNRH</name>
<protein>
    <submittedName>
        <fullName evidence="4">Fe-S cluster assembly protein SufD</fullName>
    </submittedName>
</protein>
<accession>A0A410JS30</accession>
<dbReference type="NCBIfam" id="TIGR01981">
    <property type="entry name" value="sufD"/>
    <property type="match status" value="1"/>
</dbReference>